<comment type="subcellular location">
    <subcellularLocation>
        <location evidence="1">Cell membrane</location>
        <topology evidence="1">Multi-pass membrane protein</topology>
    </subcellularLocation>
</comment>
<feature type="domain" description="G-protein coupled receptors family 1 profile" evidence="11">
    <location>
        <begin position="834"/>
        <end position="902"/>
    </location>
</feature>
<evidence type="ECO:0000256" key="10">
    <source>
        <dbReference type="SAM" id="Phobius"/>
    </source>
</evidence>
<name>A0ABM0JKD7_APLCA</name>
<dbReference type="Pfam" id="PF00001">
    <property type="entry name" value="7tm_1"/>
    <property type="match status" value="1"/>
</dbReference>
<keyword evidence="3 10" id="KW-0812">Transmembrane</keyword>
<dbReference type="RefSeq" id="XP_005095770.1">
    <property type="nucleotide sequence ID" value="XM_005095713.2"/>
</dbReference>
<feature type="transmembrane region" description="Helical" evidence="10">
    <location>
        <begin position="168"/>
        <end position="191"/>
    </location>
</feature>
<dbReference type="PROSITE" id="PS50262">
    <property type="entry name" value="G_PROTEIN_RECEP_F1_2"/>
    <property type="match status" value="2"/>
</dbReference>
<evidence type="ECO:0000256" key="8">
    <source>
        <dbReference type="ARBA" id="ARBA00023224"/>
    </source>
</evidence>
<dbReference type="PANTHER" id="PTHR24248">
    <property type="entry name" value="ADRENERGIC RECEPTOR-RELATED G-PROTEIN COUPLED RECEPTOR"/>
    <property type="match status" value="1"/>
</dbReference>
<dbReference type="GeneID" id="101861201"/>
<dbReference type="CDD" id="cd00637">
    <property type="entry name" value="7tm_classA_rhodopsin-like"/>
    <property type="match status" value="2"/>
</dbReference>
<feature type="transmembrane region" description="Helical" evidence="10">
    <location>
        <begin position="852"/>
        <end position="874"/>
    </location>
</feature>
<keyword evidence="12" id="KW-1185">Reference proteome</keyword>
<feature type="transmembrane region" description="Helical" evidence="10">
    <location>
        <begin position="6"/>
        <end position="31"/>
    </location>
</feature>
<feature type="region of interest" description="Disordered" evidence="9">
    <location>
        <begin position="587"/>
        <end position="613"/>
    </location>
</feature>
<feature type="compositionally biased region" description="Basic and acidic residues" evidence="9">
    <location>
        <begin position="228"/>
        <end position="270"/>
    </location>
</feature>
<keyword evidence="7" id="KW-0675">Receptor</keyword>
<evidence type="ECO:0000256" key="3">
    <source>
        <dbReference type="ARBA" id="ARBA00022692"/>
    </source>
</evidence>
<feature type="region of interest" description="Disordered" evidence="9">
    <location>
        <begin position="715"/>
        <end position="832"/>
    </location>
</feature>
<sequence length="934" mass="105926">MLDYYFVPYSGFMLLFLAIIVCNSLTIYVIAKNRKLRSMASNIFFLNLAVVDSLIGLDIFAALNFPMMFPMAEMIKLDCVLVELFFNGLFEASMLFTFAISVDRFVFIKWPLQYPKLARPRTVWKISATIWLISVLCAVFPLASPVVRHPLTCRKPVDDHLFLLMLDLVYVVFFVSTVASFLFYFLLLRIVRAQTKRFQTRSVQFELELRKTMAVVRSGEREEEIQVGEERGEKREEKGEDKGKMGEDEVPNRTTEEEKMEKKKEEGKEEKEEEEEEEKEERESKDYGQGVGNESAICTKTDMSLFTNKFAEKEIDLPSDTSAKAIKFFTCKKPSLSENNALPITKSAPVFVFYEDERRRMKSLDRKLPATSRLDGINKNERICQFEGTQSKLGSVSKNSKTSEKKREDGVCSKVLKKPSAASPTIWQVTSDGNCHFFSRTSNCSKDVTPNDKNAEKCKEKPSLTNTLPRCTAVNGPTQPSIDRGRTLGSCRLVPISEHETGGTDGRDCRVEMICSEDMEVGEGCGSCDTNWLTAATARYEMDKPSSGSECGGETCIDMLGTRSHGGTNCFFDDQLQLSDETLLDSKTTRRKGNGPEVFSSLGHDESSTHENTATIEESFRLSATYHTHKDWPKNKATFTFPQINISDSISVQNLGRPSSLSSRTVVESVCVRESLRWPAPRVKEPRDSQYWEPRRLLSSTSDVSFDSTATVDSFLSSMDTEDDPSSPRIRETRFSSESPEPADTNNTEDWERDGDDSESNIEDWERAGDDSESNIEDWGRAGDDSESNIEDWGRAGDDSESKAKVFPGPNTQPGHTQRRRQGRTVSQRGHDSVHELRRNLKLQKDIRAAKLLFLMFFVFVVCWLPCAVMFYVARAYQLPQFSTHIINLLGFSNSVFNFFVYPMKVNQFRAALRKTVPVCRRIMQENSSSRRSD</sequence>
<feature type="transmembrane region" description="Helical" evidence="10">
    <location>
        <begin position="886"/>
        <end position="904"/>
    </location>
</feature>
<evidence type="ECO:0000256" key="1">
    <source>
        <dbReference type="ARBA" id="ARBA00004651"/>
    </source>
</evidence>
<evidence type="ECO:0000256" key="7">
    <source>
        <dbReference type="ARBA" id="ARBA00023170"/>
    </source>
</evidence>
<dbReference type="SUPFAM" id="SSF81321">
    <property type="entry name" value="Family A G protein-coupled receptor-like"/>
    <property type="match status" value="2"/>
</dbReference>
<evidence type="ECO:0000256" key="4">
    <source>
        <dbReference type="ARBA" id="ARBA00022989"/>
    </source>
</evidence>
<feature type="compositionally biased region" description="Acidic residues" evidence="9">
    <location>
        <begin position="747"/>
        <end position="763"/>
    </location>
</feature>
<dbReference type="Gene3D" id="1.20.1070.10">
    <property type="entry name" value="Rhodopsin 7-helix transmembrane proteins"/>
    <property type="match status" value="2"/>
</dbReference>
<feature type="transmembrane region" description="Helical" evidence="10">
    <location>
        <begin position="43"/>
        <end position="65"/>
    </location>
</feature>
<protein>
    <submittedName>
        <fullName evidence="13">Uncharacterized protein LOC101861201</fullName>
    </submittedName>
</protein>
<feature type="compositionally biased region" description="Basic and acidic residues" evidence="9">
    <location>
        <begin position="792"/>
        <end position="804"/>
    </location>
</feature>
<keyword evidence="6 10" id="KW-0472">Membrane</keyword>
<evidence type="ECO:0000256" key="2">
    <source>
        <dbReference type="ARBA" id="ARBA00022475"/>
    </source>
</evidence>
<keyword evidence="4 10" id="KW-1133">Transmembrane helix</keyword>
<gene>
    <name evidence="13" type="primary">LOC101861201</name>
</gene>
<dbReference type="SMART" id="SM01381">
    <property type="entry name" value="7TM_GPCR_Srsx"/>
    <property type="match status" value="1"/>
</dbReference>
<proteinExistence type="predicted"/>
<evidence type="ECO:0000259" key="11">
    <source>
        <dbReference type="PROSITE" id="PS50262"/>
    </source>
</evidence>
<evidence type="ECO:0000313" key="13">
    <source>
        <dbReference type="RefSeq" id="XP_005095770.1"/>
    </source>
</evidence>
<feature type="transmembrane region" description="Helical" evidence="10">
    <location>
        <begin position="85"/>
        <end position="107"/>
    </location>
</feature>
<evidence type="ECO:0000313" key="12">
    <source>
        <dbReference type="Proteomes" id="UP000694888"/>
    </source>
</evidence>
<feature type="compositionally biased region" description="Polar residues" evidence="9">
    <location>
        <begin position="736"/>
        <end position="746"/>
    </location>
</feature>
<dbReference type="PRINTS" id="PR00237">
    <property type="entry name" value="GPCRRHODOPSN"/>
</dbReference>
<evidence type="ECO:0000256" key="6">
    <source>
        <dbReference type="ARBA" id="ARBA00023136"/>
    </source>
</evidence>
<dbReference type="InterPro" id="IPR017452">
    <property type="entry name" value="GPCR_Rhodpsn_7TM"/>
</dbReference>
<accession>A0ABM0JKD7</accession>
<evidence type="ECO:0000256" key="5">
    <source>
        <dbReference type="ARBA" id="ARBA00023040"/>
    </source>
</evidence>
<dbReference type="Proteomes" id="UP000694888">
    <property type="component" value="Unplaced"/>
</dbReference>
<organism evidence="12 13">
    <name type="scientific">Aplysia californica</name>
    <name type="common">California sea hare</name>
    <dbReference type="NCBI Taxonomy" id="6500"/>
    <lineage>
        <taxon>Eukaryota</taxon>
        <taxon>Metazoa</taxon>
        <taxon>Spiralia</taxon>
        <taxon>Lophotrochozoa</taxon>
        <taxon>Mollusca</taxon>
        <taxon>Gastropoda</taxon>
        <taxon>Heterobranchia</taxon>
        <taxon>Euthyneura</taxon>
        <taxon>Tectipleura</taxon>
        <taxon>Aplysiida</taxon>
        <taxon>Aplysioidea</taxon>
        <taxon>Aplysiidae</taxon>
        <taxon>Aplysia</taxon>
    </lineage>
</organism>
<reference evidence="13" key="1">
    <citation type="submission" date="2025-08" db="UniProtKB">
        <authorList>
            <consortium name="RefSeq"/>
        </authorList>
    </citation>
    <scope>IDENTIFICATION</scope>
</reference>
<keyword evidence="2" id="KW-1003">Cell membrane</keyword>
<feature type="compositionally biased region" description="Acidic residues" evidence="9">
    <location>
        <begin position="271"/>
        <end position="280"/>
    </location>
</feature>
<keyword evidence="8" id="KW-0807">Transducer</keyword>
<evidence type="ECO:0000256" key="9">
    <source>
        <dbReference type="SAM" id="MobiDB-lite"/>
    </source>
</evidence>
<dbReference type="InterPro" id="IPR000276">
    <property type="entry name" value="GPCR_Rhodpsn"/>
</dbReference>
<feature type="transmembrane region" description="Helical" evidence="10">
    <location>
        <begin position="128"/>
        <end position="148"/>
    </location>
</feature>
<feature type="domain" description="G-protein coupled receptors family 1 profile" evidence="11">
    <location>
        <begin position="22"/>
        <end position="216"/>
    </location>
</feature>
<keyword evidence="5" id="KW-0297">G-protein coupled receptor</keyword>
<feature type="region of interest" description="Disordered" evidence="9">
    <location>
        <begin position="220"/>
        <end position="295"/>
    </location>
</feature>